<evidence type="ECO:0000256" key="3">
    <source>
        <dbReference type="SAM" id="SignalP"/>
    </source>
</evidence>
<feature type="active site" evidence="1">
    <location>
        <position position="422"/>
    </location>
</feature>
<gene>
    <name evidence="5" type="ORF">MENT_LOCUS8685</name>
</gene>
<dbReference type="InterPro" id="IPR024079">
    <property type="entry name" value="MetalloPept_cat_dom_sf"/>
</dbReference>
<feature type="disulfide bond" evidence="1">
    <location>
        <begin position="438"/>
        <end position="443"/>
    </location>
</feature>
<reference evidence="5 6" key="1">
    <citation type="submission" date="2020-08" db="EMBL/GenBank/DDBJ databases">
        <authorList>
            <person name="Koutsovoulos G."/>
            <person name="Danchin GJ E."/>
        </authorList>
    </citation>
    <scope>NUCLEOTIDE SEQUENCE [LARGE SCALE GENOMIC DNA]</scope>
</reference>
<feature type="chain" id="PRO_5028240567" description="Peptidase M12B domain-containing protein" evidence="3">
    <location>
        <begin position="23"/>
        <end position="459"/>
    </location>
</feature>
<dbReference type="PANTHER" id="PTHR11905:SF247">
    <property type="entry name" value="PEPTIDASE M12B DOMAIN-CONTAINING PROTEIN"/>
    <property type="match status" value="1"/>
</dbReference>
<name>A0A6V7U5J8_MELEN</name>
<dbReference type="OrthoDB" id="10035764at2759"/>
<keyword evidence="1" id="KW-1015">Disulfide bond</keyword>
<feature type="domain" description="Peptidase M12B" evidence="4">
    <location>
        <begin position="265"/>
        <end position="459"/>
    </location>
</feature>
<dbReference type="AlphaFoldDB" id="A0A6V7U5J8"/>
<feature type="binding site" evidence="1">
    <location>
        <position position="421"/>
    </location>
    <ligand>
        <name>Zn(2+)</name>
        <dbReference type="ChEBI" id="CHEBI:29105"/>
        <note>catalytic</note>
    </ligand>
</feature>
<dbReference type="GO" id="GO:0046872">
    <property type="term" value="F:metal ion binding"/>
    <property type="evidence" value="ECO:0007669"/>
    <property type="project" value="UniProtKB-KW"/>
</dbReference>
<protein>
    <recommendedName>
        <fullName evidence="4">Peptidase M12B domain-containing protein</fullName>
    </recommendedName>
</protein>
<dbReference type="Gene3D" id="3.40.390.10">
    <property type="entry name" value="Collagenase (Catalytic Domain)"/>
    <property type="match status" value="1"/>
</dbReference>
<dbReference type="EMBL" id="CAJEWN010000037">
    <property type="protein sequence ID" value="CAD2146582.1"/>
    <property type="molecule type" value="Genomic_DNA"/>
</dbReference>
<keyword evidence="2" id="KW-0175">Coiled coil</keyword>
<organism evidence="5 6">
    <name type="scientific">Meloidogyne enterolobii</name>
    <name type="common">Root-knot nematode worm</name>
    <name type="synonym">Meloidogyne mayaguensis</name>
    <dbReference type="NCBI Taxonomy" id="390850"/>
    <lineage>
        <taxon>Eukaryota</taxon>
        <taxon>Metazoa</taxon>
        <taxon>Ecdysozoa</taxon>
        <taxon>Nematoda</taxon>
        <taxon>Chromadorea</taxon>
        <taxon>Rhabditida</taxon>
        <taxon>Tylenchina</taxon>
        <taxon>Tylenchomorpha</taxon>
        <taxon>Tylenchoidea</taxon>
        <taxon>Meloidogynidae</taxon>
        <taxon>Meloidogyninae</taxon>
        <taxon>Meloidogyne</taxon>
    </lineage>
</organism>
<sequence>MKQQRLSLFSLSLFIQILFTNAIHREMSISELQQTFGVSKHEHVPDYHLLDFFKRIENKNNNSRHLHFKAFNSSYLIQLIPNKLISPHMISVFDSKQQYGFPSHIKTNCHFHGIVLSHGNIKAAISDCNRLMGIIIHEENFLVLQTLPERVKRKNEKEGKPHYLIFKRDPALINFNEHFQPSFSLKEKLTKTELTKNDWKRKTRSLKEVKEEEEIEEQQQQAIIKEEESFCDVDIKNIKTTINNYTLPVAARLDSLFIFPQLDPITLEIGLFLDSMLFEHFKKEFTTEPEQHLTDFSLALINNVHVLYQQPSLSPIWILLLLDLKCGKHSLFAPLTTEIHKNGQAQTLLDSFCRHQARINPGTDLTHPEHWDHAVLLTGYDIYHTTSSVAGVAPVGRMCDELFACSLVEGLHLGRSFVLAHEMGHNMGMVHDGVQNQCGRSCCLMSAVNGAGKTTWSRQ</sequence>
<dbReference type="GO" id="GO:0006508">
    <property type="term" value="P:proteolysis"/>
    <property type="evidence" value="ECO:0007669"/>
    <property type="project" value="InterPro"/>
</dbReference>
<dbReference type="SUPFAM" id="SSF55486">
    <property type="entry name" value="Metalloproteases ('zincins'), catalytic domain"/>
    <property type="match status" value="1"/>
</dbReference>
<feature type="binding site" evidence="1">
    <location>
        <position position="425"/>
    </location>
    <ligand>
        <name>Zn(2+)</name>
        <dbReference type="ChEBI" id="CHEBI:29105"/>
        <note>catalytic</note>
    </ligand>
</feature>
<keyword evidence="1" id="KW-0479">Metal-binding</keyword>
<comment type="caution">
    <text evidence="1">Lacks conserved residue(s) required for the propagation of feature annotation.</text>
</comment>
<evidence type="ECO:0000256" key="2">
    <source>
        <dbReference type="SAM" id="Coils"/>
    </source>
</evidence>
<dbReference type="PROSITE" id="PS50215">
    <property type="entry name" value="ADAM_MEPRO"/>
    <property type="match status" value="1"/>
</dbReference>
<keyword evidence="1" id="KW-0862">Zinc</keyword>
<feature type="binding site" evidence="1">
    <location>
        <position position="431"/>
    </location>
    <ligand>
        <name>Zn(2+)</name>
        <dbReference type="ChEBI" id="CHEBI:29105"/>
        <note>catalytic</note>
    </ligand>
</feature>
<evidence type="ECO:0000313" key="5">
    <source>
        <dbReference type="EMBL" id="CAD2146582.1"/>
    </source>
</evidence>
<feature type="signal peptide" evidence="3">
    <location>
        <begin position="1"/>
        <end position="22"/>
    </location>
</feature>
<comment type="caution">
    <text evidence="5">The sequence shown here is derived from an EMBL/GenBank/DDBJ whole genome shotgun (WGS) entry which is preliminary data.</text>
</comment>
<dbReference type="InterPro" id="IPR001590">
    <property type="entry name" value="Peptidase_M12B"/>
</dbReference>
<dbReference type="PANTHER" id="PTHR11905">
    <property type="entry name" value="ADAM A DISINTEGRIN AND METALLOPROTEASE DOMAIN"/>
    <property type="match status" value="1"/>
</dbReference>
<evidence type="ECO:0000256" key="1">
    <source>
        <dbReference type="PROSITE-ProRule" id="PRU00276"/>
    </source>
</evidence>
<keyword evidence="3" id="KW-0732">Signal</keyword>
<evidence type="ECO:0000259" key="4">
    <source>
        <dbReference type="PROSITE" id="PS50215"/>
    </source>
</evidence>
<dbReference type="Pfam" id="PF01421">
    <property type="entry name" value="Reprolysin"/>
    <property type="match status" value="1"/>
</dbReference>
<feature type="coiled-coil region" evidence="2">
    <location>
        <begin position="196"/>
        <end position="228"/>
    </location>
</feature>
<accession>A0A6V7U5J8</accession>
<dbReference type="Proteomes" id="UP000580250">
    <property type="component" value="Unassembled WGS sequence"/>
</dbReference>
<evidence type="ECO:0000313" key="6">
    <source>
        <dbReference type="Proteomes" id="UP000580250"/>
    </source>
</evidence>
<dbReference type="GO" id="GO:0004222">
    <property type="term" value="F:metalloendopeptidase activity"/>
    <property type="evidence" value="ECO:0007669"/>
    <property type="project" value="InterPro"/>
</dbReference>
<proteinExistence type="predicted"/>